<dbReference type="Ensembl" id="ENSACOT00000007766.1">
    <property type="protein sequence ID" value="ENSACOP00000007501.1"/>
    <property type="gene ID" value="ENSACOG00000005273.1"/>
</dbReference>
<accession>A0A8B9FEA1</accession>
<evidence type="ECO:0000313" key="1">
    <source>
        <dbReference type="Ensembl" id="ENSACOP00000007501.1"/>
    </source>
</evidence>
<evidence type="ECO:0000313" key="2">
    <source>
        <dbReference type="Proteomes" id="UP000694522"/>
    </source>
</evidence>
<sequence>MAELEQLQQRIPSGRQVLREHHCNLQRVAEYCESNYLQVRGPGRAGMSPALALG</sequence>
<dbReference type="Proteomes" id="UP000694522">
    <property type="component" value="Unplaced"/>
</dbReference>
<organism evidence="1 2">
    <name type="scientific">Amazona collaria</name>
    <name type="common">yellow-billed parrot</name>
    <dbReference type="NCBI Taxonomy" id="241587"/>
    <lineage>
        <taxon>Eukaryota</taxon>
        <taxon>Metazoa</taxon>
        <taxon>Chordata</taxon>
        <taxon>Craniata</taxon>
        <taxon>Vertebrata</taxon>
        <taxon>Euteleostomi</taxon>
        <taxon>Archelosauria</taxon>
        <taxon>Archosauria</taxon>
        <taxon>Dinosauria</taxon>
        <taxon>Saurischia</taxon>
        <taxon>Theropoda</taxon>
        <taxon>Coelurosauria</taxon>
        <taxon>Aves</taxon>
        <taxon>Neognathae</taxon>
        <taxon>Neoaves</taxon>
        <taxon>Telluraves</taxon>
        <taxon>Australaves</taxon>
        <taxon>Psittaciformes</taxon>
        <taxon>Psittacidae</taxon>
        <taxon>Amazona</taxon>
    </lineage>
</organism>
<reference evidence="1" key="1">
    <citation type="submission" date="2025-08" db="UniProtKB">
        <authorList>
            <consortium name="Ensembl"/>
        </authorList>
    </citation>
    <scope>IDENTIFICATION</scope>
</reference>
<dbReference type="AlphaFoldDB" id="A0A8B9FEA1"/>
<proteinExistence type="predicted"/>
<protein>
    <submittedName>
        <fullName evidence="1">Uncharacterized protein</fullName>
    </submittedName>
</protein>
<keyword evidence="2" id="KW-1185">Reference proteome</keyword>
<name>A0A8B9FEA1_9PSIT</name>
<dbReference type="Gene3D" id="6.10.140.1620">
    <property type="match status" value="1"/>
</dbReference>
<reference evidence="1" key="2">
    <citation type="submission" date="2025-09" db="UniProtKB">
        <authorList>
            <consortium name="Ensembl"/>
        </authorList>
    </citation>
    <scope>IDENTIFICATION</scope>
</reference>